<comment type="caution">
    <text evidence="2">The sequence shown here is derived from an EMBL/GenBank/DDBJ whole genome shotgun (WGS) entry which is preliminary data.</text>
</comment>
<proteinExistence type="predicted"/>
<feature type="transmembrane region" description="Helical" evidence="1">
    <location>
        <begin position="150"/>
        <end position="172"/>
    </location>
</feature>
<keyword evidence="1" id="KW-1133">Transmembrane helix</keyword>
<feature type="transmembrane region" description="Helical" evidence="1">
    <location>
        <begin position="121"/>
        <end position="144"/>
    </location>
</feature>
<keyword evidence="1" id="KW-0812">Transmembrane</keyword>
<dbReference type="AlphaFoldDB" id="A0AAE4C908"/>
<evidence type="ECO:0000313" key="2">
    <source>
        <dbReference type="EMBL" id="MDR7274334.1"/>
    </source>
</evidence>
<sequence length="202" mass="22110">MRYDEVSSAAVILHEYERLKEEQLQRISTRDNLVYATLASIGAVLFGVHQVGAVDLVLLLPPGCVALGWTYLVNDEKISAVGRYVRAELAPRLARMPEVGEPVFGWETFHRSDARRRSRKLIQLAVDVLIFCVPGVVAIAVRLAAGEISFLAGLVVVAEITMVLFLVQQIVVNADLHRDGPRSAADDNAPAFASFRSGRGTQ</sequence>
<dbReference type="RefSeq" id="WP_310363897.1">
    <property type="nucleotide sequence ID" value="NZ_JAVDYB010000001.1"/>
</dbReference>
<feature type="transmembrane region" description="Helical" evidence="1">
    <location>
        <begin position="56"/>
        <end position="73"/>
    </location>
</feature>
<reference evidence="2" key="1">
    <citation type="submission" date="2023-07" db="EMBL/GenBank/DDBJ databases">
        <title>Sequencing the genomes of 1000 actinobacteria strains.</title>
        <authorList>
            <person name="Klenk H.-P."/>
        </authorList>
    </citation>
    <scope>NUCLEOTIDE SEQUENCE</scope>
    <source>
        <strain evidence="2">DSM 44707</strain>
    </source>
</reference>
<name>A0AAE4C908_9ACTN</name>
<evidence type="ECO:0008006" key="4">
    <source>
        <dbReference type="Google" id="ProtNLM"/>
    </source>
</evidence>
<dbReference type="EMBL" id="JAVDYB010000001">
    <property type="protein sequence ID" value="MDR7274334.1"/>
    <property type="molecule type" value="Genomic_DNA"/>
</dbReference>
<feature type="transmembrane region" description="Helical" evidence="1">
    <location>
        <begin position="33"/>
        <end position="50"/>
    </location>
</feature>
<accession>A0AAE4C908</accession>
<dbReference type="Proteomes" id="UP001183643">
    <property type="component" value="Unassembled WGS sequence"/>
</dbReference>
<evidence type="ECO:0000313" key="3">
    <source>
        <dbReference type="Proteomes" id="UP001183643"/>
    </source>
</evidence>
<evidence type="ECO:0000256" key="1">
    <source>
        <dbReference type="SAM" id="Phobius"/>
    </source>
</evidence>
<protein>
    <recommendedName>
        <fullName evidence="4">Integral membrane protein</fullName>
    </recommendedName>
</protein>
<keyword evidence="3" id="KW-1185">Reference proteome</keyword>
<organism evidence="2 3">
    <name type="scientific">Catenuloplanes atrovinosus</name>
    <dbReference type="NCBI Taxonomy" id="137266"/>
    <lineage>
        <taxon>Bacteria</taxon>
        <taxon>Bacillati</taxon>
        <taxon>Actinomycetota</taxon>
        <taxon>Actinomycetes</taxon>
        <taxon>Micromonosporales</taxon>
        <taxon>Micromonosporaceae</taxon>
        <taxon>Catenuloplanes</taxon>
    </lineage>
</organism>
<gene>
    <name evidence="2" type="ORF">J2S41_001112</name>
</gene>
<keyword evidence="1" id="KW-0472">Membrane</keyword>